<proteinExistence type="predicted"/>
<dbReference type="AlphaFoldDB" id="A0A9Q0LWU5"/>
<accession>A0A9Q0LWU5</accession>
<evidence type="ECO:0000313" key="1">
    <source>
        <dbReference type="EMBL" id="KAJ5080568.1"/>
    </source>
</evidence>
<keyword evidence="2" id="KW-1185">Reference proteome</keyword>
<name>A0A9Q0LWU5_ANAIG</name>
<protein>
    <submittedName>
        <fullName evidence="1">Uncharacterized protein</fullName>
    </submittedName>
</protein>
<comment type="caution">
    <text evidence="1">The sequence shown here is derived from an EMBL/GenBank/DDBJ whole genome shotgun (WGS) entry which is preliminary data.</text>
</comment>
<organism evidence="1 2">
    <name type="scientific">Anaeramoeba ignava</name>
    <name type="common">Anaerobic marine amoeba</name>
    <dbReference type="NCBI Taxonomy" id="1746090"/>
    <lineage>
        <taxon>Eukaryota</taxon>
        <taxon>Metamonada</taxon>
        <taxon>Anaeramoebidae</taxon>
        <taxon>Anaeramoeba</taxon>
    </lineage>
</organism>
<gene>
    <name evidence="1" type="ORF">M0811_13948</name>
</gene>
<dbReference type="EMBL" id="JAPDFW010000007">
    <property type="protein sequence ID" value="KAJ5080568.1"/>
    <property type="molecule type" value="Genomic_DNA"/>
</dbReference>
<evidence type="ECO:0000313" key="2">
    <source>
        <dbReference type="Proteomes" id="UP001149090"/>
    </source>
</evidence>
<dbReference type="Proteomes" id="UP001149090">
    <property type="component" value="Unassembled WGS sequence"/>
</dbReference>
<reference evidence="1" key="1">
    <citation type="submission" date="2022-10" db="EMBL/GenBank/DDBJ databases">
        <title>Novel sulphate-reducing endosymbionts in the free-living metamonad Anaeramoeba.</title>
        <authorList>
            <person name="Jerlstrom-Hultqvist J."/>
            <person name="Cepicka I."/>
            <person name="Gallot-Lavallee L."/>
            <person name="Salas-Leiva D."/>
            <person name="Curtis B.A."/>
            <person name="Zahonova K."/>
            <person name="Pipaliya S."/>
            <person name="Dacks J."/>
            <person name="Roger A.J."/>
        </authorList>
    </citation>
    <scope>NUCLEOTIDE SEQUENCE</scope>
    <source>
        <strain evidence="1">BMAN</strain>
    </source>
</reference>
<sequence length="77" mass="9147">MNEILFFGYNNAPIFIKNEPDKIKKPIQFKFENENENENENKKQIKQISSGNYSTIFLFKNGKAIEYLHKQIFKSKS</sequence>